<reference evidence="3 4" key="1">
    <citation type="journal article" date="2019" name="Int. J. Syst. Evol. Microbiol.">
        <title>The Global Catalogue of Microorganisms (GCM) 10K type strain sequencing project: providing services to taxonomists for standard genome sequencing and annotation.</title>
        <authorList>
            <consortium name="The Broad Institute Genomics Platform"/>
            <consortium name="The Broad Institute Genome Sequencing Center for Infectious Disease"/>
            <person name="Wu L."/>
            <person name="Ma J."/>
        </authorList>
    </citation>
    <scope>NUCLEOTIDE SEQUENCE [LARGE SCALE GENOMIC DNA]</scope>
    <source>
        <strain evidence="3 4">JCM 16009</strain>
    </source>
</reference>
<dbReference type="PANTHER" id="PTHR35526">
    <property type="entry name" value="ANTI-SIGMA-F FACTOR RSBW-RELATED"/>
    <property type="match status" value="1"/>
</dbReference>
<dbReference type="InterPro" id="IPR050267">
    <property type="entry name" value="Anti-sigma-factor_SerPK"/>
</dbReference>
<keyword evidence="4" id="KW-1185">Reference proteome</keyword>
<gene>
    <name evidence="3" type="ORF">GCM10009836_11030</name>
</gene>
<dbReference type="RefSeq" id="WP_344412989.1">
    <property type="nucleotide sequence ID" value="NZ_BAAAQK010000003.1"/>
</dbReference>
<protein>
    <submittedName>
        <fullName evidence="3">ATP-binding protein</fullName>
    </submittedName>
</protein>
<keyword evidence="1" id="KW-0723">Serine/threonine-protein kinase</keyword>
<keyword evidence="1" id="KW-0808">Transferase</keyword>
<keyword evidence="3" id="KW-0067">ATP-binding</keyword>
<dbReference type="SUPFAM" id="SSF55874">
    <property type="entry name" value="ATPase domain of HSP90 chaperone/DNA topoisomerase II/histidine kinase"/>
    <property type="match status" value="1"/>
</dbReference>
<sequence>MTDPPRPPGREAVRWSYDPAPDVPAGLRRRLAPVLAAWEIAADVAEDVLLVVTELAANVVDHARTPFEISLERMPGVLRIAVRDGSSRLPEPRDLDPAAARGRGLLVVQAVCRTWGYELHAAGARTGKTVTAELAG</sequence>
<evidence type="ECO:0000256" key="1">
    <source>
        <dbReference type="ARBA" id="ARBA00022527"/>
    </source>
</evidence>
<evidence type="ECO:0000313" key="3">
    <source>
        <dbReference type="EMBL" id="GAA1834547.1"/>
    </source>
</evidence>
<dbReference type="Gene3D" id="3.30.565.10">
    <property type="entry name" value="Histidine kinase-like ATPase, C-terminal domain"/>
    <property type="match status" value="1"/>
</dbReference>
<evidence type="ECO:0000259" key="2">
    <source>
        <dbReference type="Pfam" id="PF13581"/>
    </source>
</evidence>
<dbReference type="CDD" id="cd16936">
    <property type="entry name" value="HATPase_RsbW-like"/>
    <property type="match status" value="1"/>
</dbReference>
<organism evidence="3 4">
    <name type="scientific">Pseudonocardia ailaonensis</name>
    <dbReference type="NCBI Taxonomy" id="367279"/>
    <lineage>
        <taxon>Bacteria</taxon>
        <taxon>Bacillati</taxon>
        <taxon>Actinomycetota</taxon>
        <taxon>Actinomycetes</taxon>
        <taxon>Pseudonocardiales</taxon>
        <taxon>Pseudonocardiaceae</taxon>
        <taxon>Pseudonocardia</taxon>
    </lineage>
</organism>
<dbReference type="InterPro" id="IPR003594">
    <property type="entry name" value="HATPase_dom"/>
</dbReference>
<feature type="domain" description="Histidine kinase/HSP90-like ATPase" evidence="2">
    <location>
        <begin position="23"/>
        <end position="121"/>
    </location>
</feature>
<dbReference type="Proteomes" id="UP001500449">
    <property type="component" value="Unassembled WGS sequence"/>
</dbReference>
<dbReference type="PANTHER" id="PTHR35526:SF3">
    <property type="entry name" value="ANTI-SIGMA-F FACTOR RSBW"/>
    <property type="match status" value="1"/>
</dbReference>
<keyword evidence="3" id="KW-0547">Nucleotide-binding</keyword>
<evidence type="ECO:0000313" key="4">
    <source>
        <dbReference type="Proteomes" id="UP001500449"/>
    </source>
</evidence>
<dbReference type="Pfam" id="PF13581">
    <property type="entry name" value="HATPase_c_2"/>
    <property type="match status" value="1"/>
</dbReference>
<accession>A0ABN2MSX9</accession>
<name>A0ABN2MSX9_9PSEU</name>
<dbReference type="GO" id="GO:0005524">
    <property type="term" value="F:ATP binding"/>
    <property type="evidence" value="ECO:0007669"/>
    <property type="project" value="UniProtKB-KW"/>
</dbReference>
<keyword evidence="1" id="KW-0418">Kinase</keyword>
<proteinExistence type="predicted"/>
<dbReference type="InterPro" id="IPR036890">
    <property type="entry name" value="HATPase_C_sf"/>
</dbReference>
<dbReference type="EMBL" id="BAAAQK010000003">
    <property type="protein sequence ID" value="GAA1834547.1"/>
    <property type="molecule type" value="Genomic_DNA"/>
</dbReference>
<comment type="caution">
    <text evidence="3">The sequence shown here is derived from an EMBL/GenBank/DDBJ whole genome shotgun (WGS) entry which is preliminary data.</text>
</comment>